<gene>
    <name evidence="3" type="ORF">JANAI62_34000</name>
</gene>
<dbReference type="CDD" id="cd06124">
    <property type="entry name" value="cupin_NimR-like_N"/>
    <property type="match status" value="1"/>
</dbReference>
<dbReference type="InterPro" id="IPR011051">
    <property type="entry name" value="RmlC_Cupin_sf"/>
</dbReference>
<dbReference type="EMBL" id="BPFH01000007">
    <property type="protein sequence ID" value="GIT96777.1"/>
    <property type="molecule type" value="Genomic_DNA"/>
</dbReference>
<sequence length="243" mass="26130">MAPLLHRAEAIVSIQKTYADGHVSARHSHDRHQVIYATTGLMMAETETASWAVPAGYGLLMPAGTGHGTRFVGKVRLQSLYVRPEALSSVFDTCRIVSVGPLLAQLIAAFCAIAPGAEPARAHHLSSLILMELAAASTSALTLPYPRDGGLRRVCDALMAQPAQAPHIDRWADDIGLSRRAFTRNFRDQTGLSFGQWSQRLRAQRALQALAAGQPKAAVAHDLGYGSASALNAMMRRLMPEAL</sequence>
<dbReference type="SUPFAM" id="SSF51182">
    <property type="entry name" value="RmlC-like cupins"/>
    <property type="match status" value="1"/>
</dbReference>
<evidence type="ECO:0000313" key="3">
    <source>
        <dbReference type="EMBL" id="GIT96777.1"/>
    </source>
</evidence>
<dbReference type="SMART" id="SM00342">
    <property type="entry name" value="HTH_ARAC"/>
    <property type="match status" value="1"/>
</dbReference>
<dbReference type="InterPro" id="IPR018060">
    <property type="entry name" value="HTH_AraC"/>
</dbReference>
<dbReference type="InterPro" id="IPR014710">
    <property type="entry name" value="RmlC-like_jellyroll"/>
</dbReference>
<dbReference type="PANTHER" id="PTHR11019">
    <property type="entry name" value="HTH-TYPE TRANSCRIPTIONAL REGULATOR NIMR"/>
    <property type="match status" value="1"/>
</dbReference>
<accession>A0ABQ4NRS5</accession>
<dbReference type="InterPro" id="IPR003313">
    <property type="entry name" value="AraC-bd"/>
</dbReference>
<dbReference type="PROSITE" id="PS01124">
    <property type="entry name" value="HTH_ARAC_FAMILY_2"/>
    <property type="match status" value="1"/>
</dbReference>
<dbReference type="Pfam" id="PF02311">
    <property type="entry name" value="AraC_binding"/>
    <property type="match status" value="1"/>
</dbReference>
<evidence type="ECO:0000259" key="2">
    <source>
        <dbReference type="PROSITE" id="PS01124"/>
    </source>
</evidence>
<dbReference type="Gene3D" id="1.10.10.60">
    <property type="entry name" value="Homeodomain-like"/>
    <property type="match status" value="1"/>
</dbReference>
<organism evidence="3 4">
    <name type="scientific">Jannaschia pagri</name>
    <dbReference type="NCBI Taxonomy" id="2829797"/>
    <lineage>
        <taxon>Bacteria</taxon>
        <taxon>Pseudomonadati</taxon>
        <taxon>Pseudomonadota</taxon>
        <taxon>Alphaproteobacteria</taxon>
        <taxon>Rhodobacterales</taxon>
        <taxon>Roseobacteraceae</taxon>
        <taxon>Jannaschia</taxon>
    </lineage>
</organism>
<dbReference type="PANTHER" id="PTHR11019:SF159">
    <property type="entry name" value="TRANSCRIPTIONAL REGULATOR-RELATED"/>
    <property type="match status" value="1"/>
</dbReference>
<reference evidence="3 4" key="1">
    <citation type="submission" date="2021-05" db="EMBL/GenBank/DDBJ databases">
        <title>Bacteria Genome sequencing.</title>
        <authorList>
            <person name="Takabe Y."/>
            <person name="Nakajima Y."/>
            <person name="Suzuki S."/>
            <person name="Shiozaki T."/>
        </authorList>
    </citation>
    <scope>NUCLEOTIDE SEQUENCE [LARGE SCALE GENOMIC DNA]</scope>
    <source>
        <strain evidence="3 4">AI_62</strain>
    </source>
</reference>
<proteinExistence type="predicted"/>
<keyword evidence="4" id="KW-1185">Reference proteome</keyword>
<dbReference type="Gene3D" id="2.60.120.10">
    <property type="entry name" value="Jelly Rolls"/>
    <property type="match status" value="1"/>
</dbReference>
<protein>
    <submittedName>
        <fullName evidence="3">Transcriptional regulator</fullName>
    </submittedName>
</protein>
<dbReference type="Pfam" id="PF12833">
    <property type="entry name" value="HTH_18"/>
    <property type="match status" value="1"/>
</dbReference>
<evidence type="ECO:0000256" key="1">
    <source>
        <dbReference type="ARBA" id="ARBA00023125"/>
    </source>
</evidence>
<evidence type="ECO:0000313" key="4">
    <source>
        <dbReference type="Proteomes" id="UP000786693"/>
    </source>
</evidence>
<comment type="caution">
    <text evidence="3">The sequence shown here is derived from an EMBL/GenBank/DDBJ whole genome shotgun (WGS) entry which is preliminary data.</text>
</comment>
<name>A0ABQ4NRS5_9RHOB</name>
<dbReference type="Proteomes" id="UP000786693">
    <property type="component" value="Unassembled WGS sequence"/>
</dbReference>
<keyword evidence="1" id="KW-0238">DNA-binding</keyword>
<feature type="domain" description="HTH araC/xylS-type" evidence="2">
    <location>
        <begin position="152"/>
        <end position="243"/>
    </location>
</feature>